<evidence type="ECO:0000313" key="2">
    <source>
        <dbReference type="EMBL" id="KAF2766370.1"/>
    </source>
</evidence>
<evidence type="ECO:0008006" key="4">
    <source>
        <dbReference type="Google" id="ProtNLM"/>
    </source>
</evidence>
<dbReference type="Proteomes" id="UP000799436">
    <property type="component" value="Unassembled WGS sequence"/>
</dbReference>
<sequence>MVGFLWLGCKTGLVLLVHVRQCRSLTHRCQAACAFEVRFSRNTASRPGYRNTGDMPAWTSISQWLQHVVVSEHGSDRAWVWTLTDNFEFFEKRRPSINTPPYNQKPYHCRQTPNNPAKVHEPRGCTVRLAKSQGSLLRVAGSKRLASYIGRAPACCL</sequence>
<accession>A0A6G1L106</accession>
<gene>
    <name evidence="2" type="ORF">EJ03DRAFT_178380</name>
</gene>
<organism evidence="2 3">
    <name type="scientific">Teratosphaeria nubilosa</name>
    <dbReference type="NCBI Taxonomy" id="161662"/>
    <lineage>
        <taxon>Eukaryota</taxon>
        <taxon>Fungi</taxon>
        <taxon>Dikarya</taxon>
        <taxon>Ascomycota</taxon>
        <taxon>Pezizomycotina</taxon>
        <taxon>Dothideomycetes</taxon>
        <taxon>Dothideomycetidae</taxon>
        <taxon>Mycosphaerellales</taxon>
        <taxon>Teratosphaeriaceae</taxon>
        <taxon>Teratosphaeria</taxon>
    </lineage>
</organism>
<protein>
    <recommendedName>
        <fullName evidence="4">Secreted protein</fullName>
    </recommendedName>
</protein>
<keyword evidence="1" id="KW-0732">Signal</keyword>
<name>A0A6G1L106_9PEZI</name>
<feature type="chain" id="PRO_5026361378" description="Secreted protein" evidence="1">
    <location>
        <begin position="25"/>
        <end position="157"/>
    </location>
</feature>
<keyword evidence="3" id="KW-1185">Reference proteome</keyword>
<evidence type="ECO:0000256" key="1">
    <source>
        <dbReference type="SAM" id="SignalP"/>
    </source>
</evidence>
<dbReference type="EMBL" id="ML995872">
    <property type="protein sequence ID" value="KAF2766370.1"/>
    <property type="molecule type" value="Genomic_DNA"/>
</dbReference>
<dbReference type="AlphaFoldDB" id="A0A6G1L106"/>
<feature type="signal peptide" evidence="1">
    <location>
        <begin position="1"/>
        <end position="24"/>
    </location>
</feature>
<proteinExistence type="predicted"/>
<evidence type="ECO:0000313" key="3">
    <source>
        <dbReference type="Proteomes" id="UP000799436"/>
    </source>
</evidence>
<reference evidence="2" key="1">
    <citation type="journal article" date="2020" name="Stud. Mycol.">
        <title>101 Dothideomycetes genomes: a test case for predicting lifestyles and emergence of pathogens.</title>
        <authorList>
            <person name="Haridas S."/>
            <person name="Albert R."/>
            <person name="Binder M."/>
            <person name="Bloem J."/>
            <person name="Labutti K."/>
            <person name="Salamov A."/>
            <person name="Andreopoulos B."/>
            <person name="Baker S."/>
            <person name="Barry K."/>
            <person name="Bills G."/>
            <person name="Bluhm B."/>
            <person name="Cannon C."/>
            <person name="Castanera R."/>
            <person name="Culley D."/>
            <person name="Daum C."/>
            <person name="Ezra D."/>
            <person name="Gonzalez J."/>
            <person name="Henrissat B."/>
            <person name="Kuo A."/>
            <person name="Liang C."/>
            <person name="Lipzen A."/>
            <person name="Lutzoni F."/>
            <person name="Magnuson J."/>
            <person name="Mondo S."/>
            <person name="Nolan M."/>
            <person name="Ohm R."/>
            <person name="Pangilinan J."/>
            <person name="Park H.-J."/>
            <person name="Ramirez L."/>
            <person name="Alfaro M."/>
            <person name="Sun H."/>
            <person name="Tritt A."/>
            <person name="Yoshinaga Y."/>
            <person name="Zwiers L.-H."/>
            <person name="Turgeon B."/>
            <person name="Goodwin S."/>
            <person name="Spatafora J."/>
            <person name="Crous P."/>
            <person name="Grigoriev I."/>
        </authorList>
    </citation>
    <scope>NUCLEOTIDE SEQUENCE</scope>
    <source>
        <strain evidence="2">CBS 116005</strain>
    </source>
</reference>